<dbReference type="InterPro" id="IPR008920">
    <property type="entry name" value="TF_FadR/GntR_C"/>
</dbReference>
<feature type="domain" description="HTH gntR-type" evidence="4">
    <location>
        <begin position="9"/>
        <end position="77"/>
    </location>
</feature>
<dbReference type="InterPro" id="IPR011711">
    <property type="entry name" value="GntR_C"/>
</dbReference>
<dbReference type="Proteomes" id="UP001597079">
    <property type="component" value="Unassembled WGS sequence"/>
</dbReference>
<proteinExistence type="predicted"/>
<evidence type="ECO:0000256" key="1">
    <source>
        <dbReference type="ARBA" id="ARBA00023015"/>
    </source>
</evidence>
<reference evidence="6" key="1">
    <citation type="journal article" date="2019" name="Int. J. Syst. Evol. Microbiol.">
        <title>The Global Catalogue of Microorganisms (GCM) 10K type strain sequencing project: providing services to taxonomists for standard genome sequencing and annotation.</title>
        <authorList>
            <consortium name="The Broad Institute Genomics Platform"/>
            <consortium name="The Broad Institute Genome Sequencing Center for Infectious Disease"/>
            <person name="Wu L."/>
            <person name="Ma J."/>
        </authorList>
    </citation>
    <scope>NUCLEOTIDE SEQUENCE [LARGE SCALE GENOMIC DNA]</scope>
    <source>
        <strain evidence="6">CGMCC 1.12286</strain>
    </source>
</reference>
<dbReference type="SMART" id="SM00345">
    <property type="entry name" value="HTH_GNTR"/>
    <property type="match status" value="1"/>
</dbReference>
<keyword evidence="1" id="KW-0805">Transcription regulation</keyword>
<accession>A0ABW4JQP5</accession>
<dbReference type="EMBL" id="JBHUCX010000087">
    <property type="protein sequence ID" value="MFD1677167.1"/>
    <property type="molecule type" value="Genomic_DNA"/>
</dbReference>
<dbReference type="CDD" id="cd07377">
    <property type="entry name" value="WHTH_GntR"/>
    <property type="match status" value="1"/>
</dbReference>
<dbReference type="SUPFAM" id="SSF48008">
    <property type="entry name" value="GntR ligand-binding domain-like"/>
    <property type="match status" value="1"/>
</dbReference>
<dbReference type="SUPFAM" id="SSF46785">
    <property type="entry name" value="Winged helix' DNA-binding domain"/>
    <property type="match status" value="1"/>
</dbReference>
<protein>
    <submittedName>
        <fullName evidence="5">FadR/GntR family transcriptional regulator</fullName>
    </submittedName>
</protein>
<dbReference type="RefSeq" id="WP_377945082.1">
    <property type="nucleotide sequence ID" value="NZ_JBHUCX010000087.1"/>
</dbReference>
<keyword evidence="2" id="KW-0238">DNA-binding</keyword>
<dbReference type="InterPro" id="IPR036388">
    <property type="entry name" value="WH-like_DNA-bd_sf"/>
</dbReference>
<sequence>MSLLPVQQAKTYELVIERIKQAILDGTFAPGSRLPSVKSLASTLGVGQAAVREAISALRVLHLVEVRQGDGTFVAPLDANEVANRVQRLEILAQRDVHALLELRIWVETGASRYAAQRRSEGHLAEMHSILDAMQRDLGKAELGEEADWQFHYAIAKASQNPYMQTLMDTIAERIQSALLASRLALYRIPGEDARLVEQHQMIYDAILQQDGAAAMQAMQQHLQHVSTQLSGGEMI</sequence>
<dbReference type="PANTHER" id="PTHR43537">
    <property type="entry name" value="TRANSCRIPTIONAL REGULATOR, GNTR FAMILY"/>
    <property type="match status" value="1"/>
</dbReference>
<evidence type="ECO:0000313" key="5">
    <source>
        <dbReference type="EMBL" id="MFD1677167.1"/>
    </source>
</evidence>
<dbReference type="Pfam" id="PF07729">
    <property type="entry name" value="FCD"/>
    <property type="match status" value="1"/>
</dbReference>
<name>A0ABW4JQP5_9BACL</name>
<evidence type="ECO:0000256" key="3">
    <source>
        <dbReference type="ARBA" id="ARBA00023163"/>
    </source>
</evidence>
<evidence type="ECO:0000313" key="6">
    <source>
        <dbReference type="Proteomes" id="UP001597079"/>
    </source>
</evidence>
<comment type="caution">
    <text evidence="5">The sequence shown here is derived from an EMBL/GenBank/DDBJ whole genome shotgun (WGS) entry which is preliminary data.</text>
</comment>
<evidence type="ECO:0000259" key="4">
    <source>
        <dbReference type="PROSITE" id="PS50949"/>
    </source>
</evidence>
<dbReference type="SMART" id="SM00895">
    <property type="entry name" value="FCD"/>
    <property type="match status" value="1"/>
</dbReference>
<keyword evidence="3" id="KW-0804">Transcription</keyword>
<gene>
    <name evidence="5" type="ORF">ACFSB2_21060</name>
</gene>
<organism evidence="5 6">
    <name type="scientific">Alicyclobacillus fodiniaquatilis</name>
    <dbReference type="NCBI Taxonomy" id="1661150"/>
    <lineage>
        <taxon>Bacteria</taxon>
        <taxon>Bacillati</taxon>
        <taxon>Bacillota</taxon>
        <taxon>Bacilli</taxon>
        <taxon>Bacillales</taxon>
        <taxon>Alicyclobacillaceae</taxon>
        <taxon>Alicyclobacillus</taxon>
    </lineage>
</organism>
<evidence type="ECO:0000256" key="2">
    <source>
        <dbReference type="ARBA" id="ARBA00023125"/>
    </source>
</evidence>
<dbReference type="PANTHER" id="PTHR43537:SF5">
    <property type="entry name" value="UXU OPERON TRANSCRIPTIONAL REGULATOR"/>
    <property type="match status" value="1"/>
</dbReference>
<dbReference type="Gene3D" id="1.10.10.10">
    <property type="entry name" value="Winged helix-like DNA-binding domain superfamily/Winged helix DNA-binding domain"/>
    <property type="match status" value="1"/>
</dbReference>
<dbReference type="PROSITE" id="PS50949">
    <property type="entry name" value="HTH_GNTR"/>
    <property type="match status" value="1"/>
</dbReference>
<keyword evidence="6" id="KW-1185">Reference proteome</keyword>
<dbReference type="Pfam" id="PF00392">
    <property type="entry name" value="GntR"/>
    <property type="match status" value="1"/>
</dbReference>
<dbReference type="InterPro" id="IPR036390">
    <property type="entry name" value="WH_DNA-bd_sf"/>
</dbReference>
<dbReference type="Gene3D" id="1.20.120.530">
    <property type="entry name" value="GntR ligand-binding domain-like"/>
    <property type="match status" value="1"/>
</dbReference>
<dbReference type="InterPro" id="IPR000524">
    <property type="entry name" value="Tscrpt_reg_HTH_GntR"/>
</dbReference>